<dbReference type="EMBL" id="MTLA01000079">
    <property type="protein sequence ID" value="OOP68832.1"/>
    <property type="molecule type" value="Genomic_DNA"/>
</dbReference>
<evidence type="ECO:0000313" key="1">
    <source>
        <dbReference type="EMBL" id="OOP68832.1"/>
    </source>
</evidence>
<organism evidence="1 2">
    <name type="scientific">Heyndrickxia oleronia</name>
    <dbReference type="NCBI Taxonomy" id="38875"/>
    <lineage>
        <taxon>Bacteria</taxon>
        <taxon>Bacillati</taxon>
        <taxon>Bacillota</taxon>
        <taxon>Bacilli</taxon>
        <taxon>Bacillales</taxon>
        <taxon>Bacillaceae</taxon>
        <taxon>Heyndrickxia</taxon>
    </lineage>
</organism>
<accession>A0A8E2I9K2</accession>
<dbReference type="AlphaFoldDB" id="A0A8E2I9K2"/>
<reference evidence="1 2" key="1">
    <citation type="submission" date="2017-01" db="EMBL/GenBank/DDBJ databases">
        <title>Draft genome sequence of Bacillus oleronius.</title>
        <authorList>
            <person name="Allam M."/>
        </authorList>
    </citation>
    <scope>NUCLEOTIDE SEQUENCE [LARGE SCALE GENOMIC DNA]</scope>
    <source>
        <strain evidence="1 2">DSM 9356</strain>
    </source>
</reference>
<evidence type="ECO:0000313" key="2">
    <source>
        <dbReference type="Proteomes" id="UP000189761"/>
    </source>
</evidence>
<sequence length="60" mass="7040">MIETKNGPIYEPMSPEARPLYEWLKKYHLTLDGSRAYIDVAEIYLSLEFDLAKQNKRHVG</sequence>
<dbReference type="Proteomes" id="UP000189761">
    <property type="component" value="Unassembled WGS sequence"/>
</dbReference>
<proteinExistence type="predicted"/>
<comment type="caution">
    <text evidence="1">The sequence shown here is derived from an EMBL/GenBank/DDBJ whole genome shotgun (WGS) entry which is preliminary data.</text>
</comment>
<keyword evidence="2" id="KW-1185">Reference proteome</keyword>
<protein>
    <submittedName>
        <fullName evidence="1">Uncharacterized protein</fullName>
    </submittedName>
</protein>
<gene>
    <name evidence="1" type="ORF">BWZ43_08395</name>
</gene>
<name>A0A8E2I9K2_9BACI</name>
<dbReference type="RefSeq" id="WP_078109932.1">
    <property type="nucleotide sequence ID" value="NZ_CP065424.1"/>
</dbReference>